<dbReference type="PANTHER" id="PTHR22916:SF3">
    <property type="entry name" value="UDP-GLCNAC:BETAGAL BETA-1,3-N-ACETYLGLUCOSAMINYLTRANSFERASE-LIKE PROTEIN 1"/>
    <property type="match status" value="1"/>
</dbReference>
<keyword evidence="2" id="KW-0808">Transferase</keyword>
<evidence type="ECO:0000313" key="2">
    <source>
        <dbReference type="EMBL" id="KGC14117.1"/>
    </source>
</evidence>
<feature type="domain" description="Glycosyltransferase 2-like" evidence="1">
    <location>
        <begin position="15"/>
        <end position="132"/>
    </location>
</feature>
<evidence type="ECO:0000313" key="4">
    <source>
        <dbReference type="Proteomes" id="UP000029590"/>
    </source>
</evidence>
<keyword evidence="3" id="KW-0328">Glycosyltransferase</keyword>
<dbReference type="KEGG" id="bgo:BM43_5415"/>
<dbReference type="PANTHER" id="PTHR22916">
    <property type="entry name" value="GLYCOSYLTRANSFERASE"/>
    <property type="match status" value="1"/>
</dbReference>
<dbReference type="InterPro" id="IPR001173">
    <property type="entry name" value="Glyco_trans_2-like"/>
</dbReference>
<evidence type="ECO:0000313" key="3">
    <source>
        <dbReference type="EMBL" id="UWX73441.1"/>
    </source>
</evidence>
<dbReference type="InterPro" id="IPR029044">
    <property type="entry name" value="Nucleotide-diphossugar_trans"/>
</dbReference>
<name>A0AAW3F1M6_BURGA</name>
<gene>
    <name evidence="2" type="ORF">DM48_2351</name>
    <name evidence="3" type="ORF">NYZ96_34170</name>
</gene>
<proteinExistence type="predicted"/>
<dbReference type="AlphaFoldDB" id="A0AAW3F1M6"/>
<organism evidence="2 4">
    <name type="scientific">Burkholderia gladioli</name>
    <name type="common">Pseudomonas marginata</name>
    <name type="synonym">Phytomonas marginata</name>
    <dbReference type="NCBI Taxonomy" id="28095"/>
    <lineage>
        <taxon>Bacteria</taxon>
        <taxon>Pseudomonadati</taxon>
        <taxon>Pseudomonadota</taxon>
        <taxon>Betaproteobacteria</taxon>
        <taxon>Burkholderiales</taxon>
        <taxon>Burkholderiaceae</taxon>
        <taxon>Burkholderia</taxon>
    </lineage>
</organism>
<dbReference type="RefSeq" id="WP_036056022.1">
    <property type="nucleotide sequence ID" value="NZ_CADEPT010000002.1"/>
</dbReference>
<dbReference type="Pfam" id="PF00535">
    <property type="entry name" value="Glycos_transf_2"/>
    <property type="match status" value="1"/>
</dbReference>
<dbReference type="GO" id="GO:0016758">
    <property type="term" value="F:hexosyltransferase activity"/>
    <property type="evidence" value="ECO:0007669"/>
    <property type="project" value="UniProtKB-ARBA"/>
</dbReference>
<dbReference type="EC" id="2.4.-.-" evidence="3"/>
<reference evidence="3" key="2">
    <citation type="submission" date="2022-09" db="EMBL/GenBank/DDBJ databases">
        <title>Genomic of Burkholderia gladioli.</title>
        <authorList>
            <person name="Wu H."/>
        </authorList>
    </citation>
    <scope>NUCLEOTIDE SEQUENCE</scope>
    <source>
        <strain evidence="3">ZN-S4</strain>
    </source>
</reference>
<dbReference type="SUPFAM" id="SSF53448">
    <property type="entry name" value="Nucleotide-diphospho-sugar transferases"/>
    <property type="match status" value="1"/>
</dbReference>
<accession>A0AAW3F1M6</accession>
<dbReference type="Proteomes" id="UP000029590">
    <property type="component" value="Unassembled WGS sequence"/>
</dbReference>
<dbReference type="EMBL" id="JPGG01000016">
    <property type="protein sequence ID" value="KGC14117.1"/>
    <property type="molecule type" value="Genomic_DNA"/>
</dbReference>
<protein>
    <submittedName>
        <fullName evidence="2">Glycosyl transferase 2 family protein</fullName>
    </submittedName>
    <submittedName>
        <fullName evidence="3">Glycosyltransferase</fullName>
        <ecNumber evidence="3">2.4.-.-</ecNumber>
    </submittedName>
</protein>
<reference evidence="2 4" key="1">
    <citation type="submission" date="2014-04" db="EMBL/GenBank/DDBJ databases">
        <authorList>
            <person name="Bishop-Lilly K.A."/>
            <person name="Broomall S.M."/>
            <person name="Chain P.S."/>
            <person name="Chertkov O."/>
            <person name="Coyne S.R."/>
            <person name="Daligault H.E."/>
            <person name="Davenport K.W."/>
            <person name="Erkkila T."/>
            <person name="Frey K.G."/>
            <person name="Gibbons H.S."/>
            <person name="Gu W."/>
            <person name="Jaissle J."/>
            <person name="Johnson S.L."/>
            <person name="Koroleva G.I."/>
            <person name="Ladner J.T."/>
            <person name="Lo C.-C."/>
            <person name="Minogue T.D."/>
            <person name="Munk C."/>
            <person name="Palacios G.F."/>
            <person name="Redden C.L."/>
            <person name="Rosenzweig C.N."/>
            <person name="Scholz M.B."/>
            <person name="Teshima H."/>
            <person name="Xu Y."/>
        </authorList>
    </citation>
    <scope>NUCLEOTIDE SEQUENCE [LARGE SCALE GENOMIC DNA]</scope>
    <source>
        <strain evidence="4">gladioli</strain>
        <strain evidence="2">Gladioli</strain>
    </source>
</reference>
<dbReference type="Gene3D" id="3.90.550.10">
    <property type="entry name" value="Spore Coat Polysaccharide Biosynthesis Protein SpsA, Chain A"/>
    <property type="match status" value="1"/>
</dbReference>
<dbReference type="Proteomes" id="UP001059745">
    <property type="component" value="Chromosome 2"/>
</dbReference>
<sequence length="330" mass="36320">MNPAELDPDVNPVISVVVLCYNLERYIGPCLDSILSQRVGVPFEIVIGDDGSSDGSPGVIEAFRARHPDVIRVAAHARNVGYSRNLADTLALARGEYIATVDGDDMMLPGKLARQLEVLETQPEFGMVAHRMRTVDAVSGAPVAFALARVKPPVFDAEFLIEHGPFFLNSSVMFRAALRRRHPVDLDLKVVADVANLVQCLHGSRAAYLDQELGVYRVNPKGFTSTVILNPERHATNIEDLMRTCNLAEALGMKREVVDRGRAGVLLRSAILYLESGLYEQFEHCISRSAGFAEVGVKQRVLHALRRSPRLLRSLYVTAKQLAGRPTVRA</sequence>
<evidence type="ECO:0000259" key="1">
    <source>
        <dbReference type="Pfam" id="PF00535"/>
    </source>
</evidence>
<dbReference type="EMBL" id="CP104215">
    <property type="protein sequence ID" value="UWX73441.1"/>
    <property type="molecule type" value="Genomic_DNA"/>
</dbReference>